<evidence type="ECO:0000313" key="5">
    <source>
        <dbReference type="Proteomes" id="UP000727490"/>
    </source>
</evidence>
<dbReference type="InterPro" id="IPR023753">
    <property type="entry name" value="FAD/NAD-binding_dom"/>
</dbReference>
<dbReference type="GO" id="GO:0006537">
    <property type="term" value="P:glutamate biosynthetic process"/>
    <property type="evidence" value="ECO:0007669"/>
    <property type="project" value="InterPro"/>
</dbReference>
<feature type="domain" description="Dihydroprymidine dehydrogenase" evidence="3">
    <location>
        <begin position="23"/>
        <end position="131"/>
    </location>
</feature>
<dbReference type="Proteomes" id="UP000727490">
    <property type="component" value="Unassembled WGS sequence"/>
</dbReference>
<dbReference type="PANTHER" id="PTHR43100:SF1">
    <property type="entry name" value="GLUTAMATE SYNTHASE [NADPH] SMALL CHAIN"/>
    <property type="match status" value="1"/>
</dbReference>
<dbReference type="PANTHER" id="PTHR43100">
    <property type="entry name" value="GLUTAMATE SYNTHASE [NADPH] SMALL CHAIN"/>
    <property type="match status" value="1"/>
</dbReference>
<evidence type="ECO:0000256" key="1">
    <source>
        <dbReference type="ARBA" id="ARBA00023002"/>
    </source>
</evidence>
<reference evidence="4 5" key="1">
    <citation type="journal article" date="2020" name="Syst. Appl. Microbiol.">
        <title>Arthrospiribacter ruber gen. nov., sp. nov., a novel bacterium isolated from Arthrospira cultures.</title>
        <authorList>
            <person name="Waleron M."/>
            <person name="Misztak A."/>
            <person name="Waleron M.M."/>
            <person name="Furmaniak M."/>
            <person name="Mrozik A."/>
            <person name="Waleron K."/>
        </authorList>
    </citation>
    <scope>NUCLEOTIDE SEQUENCE [LARGE SCALE GENOMIC DNA]</scope>
    <source>
        <strain evidence="4 5">DPMB0001</strain>
    </source>
</reference>
<keyword evidence="1" id="KW-0560">Oxidoreductase</keyword>
<evidence type="ECO:0000259" key="2">
    <source>
        <dbReference type="Pfam" id="PF07992"/>
    </source>
</evidence>
<proteinExistence type="predicted"/>
<dbReference type="EMBL" id="RPHB01000003">
    <property type="protein sequence ID" value="MBW3467374.1"/>
    <property type="molecule type" value="Genomic_DNA"/>
</dbReference>
<accession>A0A951IWQ2</accession>
<dbReference type="InterPro" id="IPR028261">
    <property type="entry name" value="DPD_II"/>
</dbReference>
<feature type="domain" description="FAD/NAD(P)-binding" evidence="2">
    <location>
        <begin position="144"/>
        <end position="457"/>
    </location>
</feature>
<evidence type="ECO:0000259" key="3">
    <source>
        <dbReference type="Pfam" id="PF14691"/>
    </source>
</evidence>
<keyword evidence="5" id="KW-1185">Reference proteome</keyword>
<dbReference type="Pfam" id="PF14691">
    <property type="entry name" value="Fer4_20"/>
    <property type="match status" value="1"/>
</dbReference>
<dbReference type="GO" id="GO:0016639">
    <property type="term" value="F:oxidoreductase activity, acting on the CH-NH2 group of donors, NAD or NADP as acceptor"/>
    <property type="evidence" value="ECO:0007669"/>
    <property type="project" value="InterPro"/>
</dbReference>
<gene>
    <name evidence="4" type="ORF">EGN73_06050</name>
</gene>
<dbReference type="NCBIfam" id="TIGR01317">
    <property type="entry name" value="GOGAT_sm_gam"/>
    <property type="match status" value="1"/>
</dbReference>
<name>A0A951IWQ2_9BACT</name>
<organism evidence="4 5">
    <name type="scientific">Arthrospiribacter ruber</name>
    <dbReference type="NCBI Taxonomy" id="2487934"/>
    <lineage>
        <taxon>Bacteria</taxon>
        <taxon>Pseudomonadati</taxon>
        <taxon>Bacteroidota</taxon>
        <taxon>Cytophagia</taxon>
        <taxon>Cytophagales</taxon>
        <taxon>Cyclobacteriaceae</taxon>
        <taxon>Arthrospiribacter</taxon>
    </lineage>
</organism>
<comment type="caution">
    <text evidence="4">The sequence shown here is derived from an EMBL/GenBank/DDBJ whole genome shotgun (WGS) entry which is preliminary data.</text>
</comment>
<dbReference type="Pfam" id="PF07992">
    <property type="entry name" value="Pyr_redox_2"/>
    <property type="match status" value="1"/>
</dbReference>
<dbReference type="RefSeq" id="WP_219287648.1">
    <property type="nucleotide sequence ID" value="NZ_RPHB01000003.1"/>
</dbReference>
<protein>
    <submittedName>
        <fullName evidence="4">Glutamate synthase subunit beta</fullName>
    </submittedName>
</protein>
<dbReference type="AlphaFoldDB" id="A0A951IWQ2"/>
<dbReference type="InterPro" id="IPR051394">
    <property type="entry name" value="Glutamate_Synthase"/>
</dbReference>
<evidence type="ECO:0000313" key="4">
    <source>
        <dbReference type="EMBL" id="MBW3467374.1"/>
    </source>
</evidence>
<dbReference type="InterPro" id="IPR006005">
    <property type="entry name" value="Glut_synth_ssu1"/>
</dbReference>
<sequence>MGAKEGFIKYKRELPQSRKPEERIKDYKEIYEPFDGEKLNNQAARCMDCGIPFCHQGCPLGNVIPDFNDAVYRHEWEEAYHILRSTNNFPEFTGRICPAPCEASCVLGINKDPVTIELIEKHIAEQAYENGHVIANPPKNRTGKKVAVIGSGPAGLAAADQLNQAGHEVTVFEKDQKPGGLLRYGIPDFKLEKWVIDRRLKVMEDEGVIFSNGTDVGFNIKAENILRNYDAVLLATGAQQPRELNIKGADLKGVHFAMEFLGKQNQVVGEELKENPISAKDKHVIVIGGGDTGSDCIGTSNRHGAKSITQLELLPKPPKQRTVLNPWPEWPMTLKTSSSHEEGAERVFSILTKEFVGNEKGEVTGLVLVDIEWKEENGRMQFVEIPGSERTLPCDLAFLAIGYTGPAKNGLLEAFGVQTLENSLPKSREYQSTNKKVFLAGDMRRGQSLVVWAISEGREAAVKVDEFLMGSSSLPRKDEGYYEVEEDILTD</sequence>